<evidence type="ECO:0000259" key="1">
    <source>
        <dbReference type="SMART" id="SM00382"/>
    </source>
</evidence>
<dbReference type="RefSeq" id="WP_214387968.1">
    <property type="nucleotide sequence ID" value="NZ_JAFLWW010000002.1"/>
</dbReference>
<dbReference type="GO" id="GO:0016887">
    <property type="term" value="F:ATP hydrolysis activity"/>
    <property type="evidence" value="ECO:0007669"/>
    <property type="project" value="InterPro"/>
</dbReference>
<reference evidence="2" key="1">
    <citation type="journal article" date="2021" name="Microorganisms">
        <title>Phylogenomic Reconstruction and Metabolic Potential of the Genus Aminobacter.</title>
        <authorList>
            <person name="Artuso I."/>
            <person name="Turrini P."/>
            <person name="Pirolo M."/>
            <person name="Lugli G.A."/>
            <person name="Ventura M."/>
            <person name="Visca P."/>
        </authorList>
    </citation>
    <scope>NUCLEOTIDE SEQUENCE</scope>
    <source>
        <strain evidence="2">LMG 26462</strain>
    </source>
</reference>
<evidence type="ECO:0000313" key="2">
    <source>
        <dbReference type="EMBL" id="MBT1155694.1"/>
    </source>
</evidence>
<dbReference type="PANTHER" id="PTHR43581">
    <property type="entry name" value="ATP/GTP PHOSPHATASE"/>
    <property type="match status" value="1"/>
</dbReference>
<dbReference type="AlphaFoldDB" id="A0A9X1A9C9"/>
<comment type="caution">
    <text evidence="2">The sequence shown here is derived from an EMBL/GenBank/DDBJ whole genome shotgun (WGS) entry which is preliminary data.</text>
</comment>
<name>A0A9X1A9C9_9HYPH</name>
<keyword evidence="2" id="KW-0067">ATP-binding</keyword>
<gene>
    <name evidence="2" type="ORF">J1C56_08820</name>
</gene>
<dbReference type="EMBL" id="JAFLWW010000002">
    <property type="protein sequence ID" value="MBT1155694.1"/>
    <property type="molecule type" value="Genomic_DNA"/>
</dbReference>
<dbReference type="PANTHER" id="PTHR43581:SF2">
    <property type="entry name" value="EXCINUCLEASE ATPASE SUBUNIT"/>
    <property type="match status" value="1"/>
</dbReference>
<proteinExistence type="predicted"/>
<dbReference type="SMART" id="SM00382">
    <property type="entry name" value="AAA"/>
    <property type="match status" value="1"/>
</dbReference>
<dbReference type="SUPFAM" id="SSF52540">
    <property type="entry name" value="P-loop containing nucleoside triphosphate hydrolases"/>
    <property type="match status" value="1"/>
</dbReference>
<dbReference type="InterPro" id="IPR034139">
    <property type="entry name" value="TOPRIM_OLD"/>
</dbReference>
<keyword evidence="3" id="KW-1185">Reference proteome</keyword>
<reference evidence="2" key="2">
    <citation type="submission" date="2021-03" db="EMBL/GenBank/DDBJ databases">
        <authorList>
            <person name="Artuso I."/>
            <person name="Turrini P."/>
            <person name="Pirolo M."/>
            <person name="Lugli G.A."/>
            <person name="Ventura M."/>
            <person name="Visca P."/>
        </authorList>
    </citation>
    <scope>NUCLEOTIDE SEQUENCE</scope>
    <source>
        <strain evidence="2">LMG 26462</strain>
    </source>
</reference>
<dbReference type="InterPro" id="IPR051396">
    <property type="entry name" value="Bact_Antivir_Def_Nuclease"/>
</dbReference>
<dbReference type="Pfam" id="PF13304">
    <property type="entry name" value="AAA_21"/>
    <property type="match status" value="1"/>
</dbReference>
<sequence length="553" mass="60222">MFASIDFRFGSHPAGEALSVPLRPSVTIFVGPNNSGKSQTLREISRYCVEGQLNGSRIVEALPFNPLSVDDAAAYIEQVRSPLRMNETVPAEHFPANLPNGRTHLNEASLSHVLRTPHDNSGAFARWYAGQHLLNLDGQARTSLVNSQSRGDLKDPTTPFARLFTNDDKRGRLRTLIHEATGLYLVIDPTVGAELQIRYAQSQPTNERSLDQENVEFMSNALGVDEVSDGVKAYSGILLQLHVGNPKAIIIDEPEAFLHPTLAQTLGVEISRGAVTEGKYIFVSTHSAKFLMGAISSGSDVNIVRLTYYAGVGTARLLDSGSMRSLMNDPMLRSAGVMEGLFYDYVIVGEADADRAFYSEINQRLVDERDPRGIRGALFLNANGKDTVPRIVEPLRKLGIPAIGVVDLDVLKEGGASWTRQLAAVGIPAGERDAYGTRRAAVLRSLNAAAKTNFKIEGGLNLLDGEERETALNLLRDLAGYGLLIVPSGEIESWLAALDVARSKNGWLKSIFVRMGSDPSLADYVRPSAGDVWDFVGEMKRWLANAGRRGIPL</sequence>
<dbReference type="Gene3D" id="3.40.50.300">
    <property type="entry name" value="P-loop containing nucleotide triphosphate hydrolases"/>
    <property type="match status" value="1"/>
</dbReference>
<protein>
    <submittedName>
        <fullName evidence="2">ATP-binding protein</fullName>
    </submittedName>
</protein>
<dbReference type="Pfam" id="PF20469">
    <property type="entry name" value="OLD-like_TOPRIM"/>
    <property type="match status" value="1"/>
</dbReference>
<dbReference type="InterPro" id="IPR003959">
    <property type="entry name" value="ATPase_AAA_core"/>
</dbReference>
<organism evidence="2 3">
    <name type="scientific">Aminobacter anthyllidis</name>
    <dbReference type="NCBI Taxonomy" id="1035067"/>
    <lineage>
        <taxon>Bacteria</taxon>
        <taxon>Pseudomonadati</taxon>
        <taxon>Pseudomonadota</taxon>
        <taxon>Alphaproteobacteria</taxon>
        <taxon>Hyphomicrobiales</taxon>
        <taxon>Phyllobacteriaceae</taxon>
        <taxon>Aminobacter</taxon>
    </lineage>
</organism>
<feature type="domain" description="AAA+ ATPase" evidence="1">
    <location>
        <begin position="23"/>
        <end position="307"/>
    </location>
</feature>
<dbReference type="InterPro" id="IPR027417">
    <property type="entry name" value="P-loop_NTPase"/>
</dbReference>
<dbReference type="GO" id="GO:0005524">
    <property type="term" value="F:ATP binding"/>
    <property type="evidence" value="ECO:0007669"/>
    <property type="project" value="UniProtKB-KW"/>
</dbReference>
<dbReference type="Proteomes" id="UP001138921">
    <property type="component" value="Unassembled WGS sequence"/>
</dbReference>
<keyword evidence="2" id="KW-0547">Nucleotide-binding</keyword>
<evidence type="ECO:0000313" key="3">
    <source>
        <dbReference type="Proteomes" id="UP001138921"/>
    </source>
</evidence>
<dbReference type="InterPro" id="IPR003593">
    <property type="entry name" value="AAA+_ATPase"/>
</dbReference>
<accession>A0A9X1A9C9</accession>